<keyword evidence="3 9" id="KW-0378">Hydrolase</keyword>
<dbReference type="PANTHER" id="PTHR10127:SF901">
    <property type="entry name" value="METALLOENDOPEPTIDASE"/>
    <property type="match status" value="1"/>
</dbReference>
<dbReference type="Gene3D" id="2.60.60.20">
    <property type="entry name" value="PLAT/LH2 domain"/>
    <property type="match status" value="1"/>
</dbReference>
<dbReference type="InterPro" id="IPR000859">
    <property type="entry name" value="CUB_dom"/>
</dbReference>
<feature type="region of interest" description="Disordered" evidence="11">
    <location>
        <begin position="440"/>
        <end position="461"/>
    </location>
</feature>
<dbReference type="InterPro" id="IPR035914">
    <property type="entry name" value="Sperma_CUB_dom_sf"/>
</dbReference>
<evidence type="ECO:0000256" key="7">
    <source>
        <dbReference type="ARBA" id="ARBA00023180"/>
    </source>
</evidence>
<dbReference type="Pfam" id="PF00431">
    <property type="entry name" value="CUB"/>
    <property type="match status" value="2"/>
</dbReference>
<feature type="compositionally biased region" description="Polar residues" evidence="11">
    <location>
        <begin position="606"/>
        <end position="624"/>
    </location>
</feature>
<dbReference type="Gene3D" id="3.40.390.10">
    <property type="entry name" value="Collagenase (Catalytic Domain)"/>
    <property type="match status" value="1"/>
</dbReference>
<dbReference type="PROSITE" id="PS50095">
    <property type="entry name" value="PLAT"/>
    <property type="match status" value="1"/>
</dbReference>
<dbReference type="PANTHER" id="PTHR10127">
    <property type="entry name" value="DISCOIDIN, CUB, EGF, LAMININ , AND ZINC METALLOPROTEASE DOMAIN CONTAINING"/>
    <property type="match status" value="1"/>
</dbReference>
<dbReference type="InterPro" id="IPR036392">
    <property type="entry name" value="PLAT/LH2_dom_sf"/>
</dbReference>
<feature type="domain" description="CUB" evidence="13">
    <location>
        <begin position="118"/>
        <end position="230"/>
    </location>
</feature>
<sequence>SAGELFYITDWEGELRTPDYPNTYPTKSNLTWIKSVSPGNRVKITVRDLETQCNGDYLEIRDGDSVVSPLIRRFCGKLDRSQSEIISSGTSILLRFVSDNVNDTFMDRGFILQHIGICKVHINQTTGVITTPNYPNNYPNYMDCLWTIQLHPAMLIPLVCDEIAIEKEEGCPYDYMEILEGDGLHSMVIGRHCGVLNRSLTIERNGSLSIRFVSDQDKENKGFRCSYDILRVRGYWTQWTEWTECRRHENQTRSRTCINPLPESGLELLCGDVAETERRNCSVISLSNTILLSSSGTYHASSLPSISLMLSHFSGTVYLGQDNTTPNPRHFSAEIFITQSDVKLSASNSSVTSFLRQSILNYSMVAPRQPFSTLSQYSSGDNVTDVSLTSSNSVAALQANKSLDVLDTRSFGHYGASFTLSSSQLDVGLSASHDTLSSSHLNVPSSRGAMVPSSRYDGSSSKRNYLVTQSTSPSHRIVKLSPEKSQVMQSVTLKTLQRTHHNTGYSTLETMRLSSLPYFYTPSMFTLNKSFVTNINSVAKTNNTSEKARRDHMNTSLPSGISFQLPVLSGTFTPSTEKNSQDGIVPLVNESTLIKPSLSVDRDTPLSVNPNPNTMNTSHASPVDSSINGNSSHKSSSGSSLMNYSVENSSAHHRYMQMVQLSKPDNVTHIQTRLTNIISDANNSSLSTHKLSLLKNNLDATLTKRSNHSSFPSSNIIQNFTSDVSILTDSSSDFLRDIYTNRLALSSVQSIDRTIFATKGFKATIAKLSSFSKASESAGLVTLISQRIQATPSFSLPSRKDSNTPVTGETYAQPSGRMYSLSTPAHQRLQSSSPVSIPATAHNPLLGDRTTLMKTTSSRNFLIKKPHTRVDPSSTPHRLFVTEIHVYTSFQGPQSSSPMSTTFSTIVAQGPTGKPDRPPILKFPWHLTPFLVIIFIILVVLATYYLRVPDVVQAIILAVKEKRKKEKESKANDLDLDTANLDLRKGNFSTEGLQTSHFHSYQREVFYEEALNYAFFETAAMKTVEFSVRLDDENQQNSESEESVEISCEMEEEAVNKKQGSDTLSEMFHAFIIEGDMKVDKRFIEHYMRRIKKRGAILNRRVGASYYWPETIVDGNKIVRIPYTLNIGFYSRLFGNDMVNGFLAAVQEFAKRTCLRFEEKEDEDEDYLEIFSGPGCFSMIGRRGGKQEVSLGKGCETKGKATHELMHALGFLHEQSRKDRDRHVTILTQNILDVGVSEFKTYNQDNGNLPYDFHSIMHYNNKIFSKNGENTIQALIDPKMTLGQEYGLSALDVVRVNMLYKCPQLRTDLVLYFVTVYTSNDYWAGTDSRVDIVLDGAKGDSGEIELESPEDVPDPFERGSEDTFPVISPAVGELKRLRIRLAGSSWSWFNGWKLEKVKIETPDNKKIHFKYNEWIYSGDHVTLSPSTRRKRKRKQKIA</sequence>
<evidence type="ECO:0000313" key="17">
    <source>
        <dbReference type="Proteomes" id="UP001159428"/>
    </source>
</evidence>
<dbReference type="SUPFAM" id="SSF49854">
    <property type="entry name" value="Spermadhesin, CUB domain"/>
    <property type="match status" value="2"/>
</dbReference>
<accession>A0AAU9VX30</accession>
<dbReference type="PROSITE" id="PS01180">
    <property type="entry name" value="CUB"/>
    <property type="match status" value="2"/>
</dbReference>
<organism evidence="16 17">
    <name type="scientific">Pocillopora meandrina</name>
    <dbReference type="NCBI Taxonomy" id="46732"/>
    <lineage>
        <taxon>Eukaryota</taxon>
        <taxon>Metazoa</taxon>
        <taxon>Cnidaria</taxon>
        <taxon>Anthozoa</taxon>
        <taxon>Hexacorallia</taxon>
        <taxon>Scleractinia</taxon>
        <taxon>Astrocoeniina</taxon>
        <taxon>Pocilloporidae</taxon>
        <taxon>Pocillopora</taxon>
    </lineage>
</organism>
<dbReference type="InterPro" id="IPR001506">
    <property type="entry name" value="Peptidase_M12A"/>
</dbReference>
<keyword evidence="12" id="KW-0812">Transmembrane</keyword>
<dbReference type="InterPro" id="IPR036383">
    <property type="entry name" value="TSP1_rpt_sf"/>
</dbReference>
<dbReference type="InterPro" id="IPR024079">
    <property type="entry name" value="MetalloPept_cat_dom_sf"/>
</dbReference>
<gene>
    <name evidence="16" type="ORF">PMEA_00025689</name>
</gene>
<evidence type="ECO:0000256" key="9">
    <source>
        <dbReference type="PROSITE-ProRule" id="PRU01211"/>
    </source>
</evidence>
<dbReference type="FunFam" id="2.60.120.290:FF:000005">
    <property type="entry name" value="Procollagen C-endopeptidase enhancer 1"/>
    <property type="match status" value="1"/>
</dbReference>
<evidence type="ECO:0000256" key="11">
    <source>
        <dbReference type="SAM" id="MobiDB-lite"/>
    </source>
</evidence>
<evidence type="ECO:0000259" key="15">
    <source>
        <dbReference type="PROSITE" id="PS51864"/>
    </source>
</evidence>
<keyword evidence="12" id="KW-1133">Transmembrane helix</keyword>
<dbReference type="InterPro" id="IPR001024">
    <property type="entry name" value="PLAT/LH2_dom"/>
</dbReference>
<dbReference type="CDD" id="cd00041">
    <property type="entry name" value="CUB"/>
    <property type="match status" value="2"/>
</dbReference>
<evidence type="ECO:0000256" key="4">
    <source>
        <dbReference type="ARBA" id="ARBA00022833"/>
    </source>
</evidence>
<evidence type="ECO:0000259" key="14">
    <source>
        <dbReference type="PROSITE" id="PS50095"/>
    </source>
</evidence>
<dbReference type="Pfam" id="PF01477">
    <property type="entry name" value="PLAT"/>
    <property type="match status" value="1"/>
</dbReference>
<feature type="compositionally biased region" description="Low complexity" evidence="11">
    <location>
        <begin position="625"/>
        <end position="640"/>
    </location>
</feature>
<feature type="region of interest" description="Disordered" evidence="11">
    <location>
        <begin position="596"/>
        <end position="643"/>
    </location>
</feature>
<feature type="domain" description="PLAT" evidence="14">
    <location>
        <begin position="1310"/>
        <end position="1429"/>
    </location>
</feature>
<reference evidence="16 17" key="1">
    <citation type="submission" date="2022-05" db="EMBL/GenBank/DDBJ databases">
        <authorList>
            <consortium name="Genoscope - CEA"/>
            <person name="William W."/>
        </authorList>
    </citation>
    <scope>NUCLEOTIDE SEQUENCE [LARGE SCALE GENOMIC DNA]</scope>
</reference>
<comment type="caution">
    <text evidence="16">The sequence shown here is derived from an EMBL/GenBank/DDBJ whole genome shotgun (WGS) entry which is preliminary data.</text>
</comment>
<evidence type="ECO:0000256" key="10">
    <source>
        <dbReference type="RuleBase" id="RU361183"/>
    </source>
</evidence>
<evidence type="ECO:0000313" key="16">
    <source>
        <dbReference type="EMBL" id="CAH3040091.1"/>
    </source>
</evidence>
<dbReference type="EC" id="3.4.24.-" evidence="10"/>
<evidence type="ECO:0000256" key="8">
    <source>
        <dbReference type="PROSITE-ProRule" id="PRU00152"/>
    </source>
</evidence>
<dbReference type="InterPro" id="IPR006026">
    <property type="entry name" value="Peptidase_Metallo"/>
</dbReference>
<evidence type="ECO:0000259" key="13">
    <source>
        <dbReference type="PROSITE" id="PS01180"/>
    </source>
</evidence>
<dbReference type="PROSITE" id="PS51864">
    <property type="entry name" value="ASTACIN"/>
    <property type="match status" value="1"/>
</dbReference>
<feature type="domain" description="Peptidase M12A" evidence="15">
    <location>
        <begin position="1095"/>
        <end position="1303"/>
    </location>
</feature>
<evidence type="ECO:0000256" key="2">
    <source>
        <dbReference type="ARBA" id="ARBA00022723"/>
    </source>
</evidence>
<feature type="binding site" evidence="9">
    <location>
        <position position="1213"/>
    </location>
    <ligand>
        <name>Zn(2+)</name>
        <dbReference type="ChEBI" id="CHEBI:29105"/>
        <note>catalytic</note>
    </ligand>
</feature>
<dbReference type="GO" id="GO:0006508">
    <property type="term" value="P:proteolysis"/>
    <property type="evidence" value="ECO:0007669"/>
    <property type="project" value="UniProtKB-KW"/>
</dbReference>
<keyword evidence="4 9" id="KW-0862">Zinc</keyword>
<dbReference type="InterPro" id="IPR000884">
    <property type="entry name" value="TSP1_rpt"/>
</dbReference>
<feature type="transmembrane region" description="Helical" evidence="12">
    <location>
        <begin position="923"/>
        <end position="946"/>
    </location>
</feature>
<dbReference type="PROSITE" id="PS50092">
    <property type="entry name" value="TSP1"/>
    <property type="match status" value="1"/>
</dbReference>
<evidence type="ECO:0000256" key="1">
    <source>
        <dbReference type="ARBA" id="ARBA00022670"/>
    </source>
</evidence>
<evidence type="ECO:0000256" key="5">
    <source>
        <dbReference type="ARBA" id="ARBA00023049"/>
    </source>
</evidence>
<evidence type="ECO:0000256" key="6">
    <source>
        <dbReference type="ARBA" id="ARBA00023157"/>
    </source>
</evidence>
<dbReference type="Gene3D" id="2.20.100.10">
    <property type="entry name" value="Thrombospondin type-1 (TSP1) repeat"/>
    <property type="match status" value="1"/>
</dbReference>
<feature type="domain" description="CUB" evidence="13">
    <location>
        <begin position="2"/>
        <end position="117"/>
    </location>
</feature>
<keyword evidence="1 9" id="KW-0645">Protease</keyword>
<keyword evidence="6" id="KW-1015">Disulfide bond</keyword>
<dbReference type="EMBL" id="CALNXJ010000005">
    <property type="protein sequence ID" value="CAH3040091.1"/>
    <property type="molecule type" value="Genomic_DNA"/>
</dbReference>
<keyword evidence="7" id="KW-0325">Glycoprotein</keyword>
<keyword evidence="2 9" id="KW-0479">Metal-binding</keyword>
<keyword evidence="5 9" id="KW-0482">Metalloprotease</keyword>
<dbReference type="Gene3D" id="2.60.120.290">
    <property type="entry name" value="Spermadhesin, CUB domain"/>
    <property type="match status" value="2"/>
</dbReference>
<keyword evidence="12" id="KW-0472">Membrane</keyword>
<feature type="non-terminal residue" evidence="16">
    <location>
        <position position="1"/>
    </location>
</feature>
<dbReference type="PRINTS" id="PR00480">
    <property type="entry name" value="ASTACIN"/>
</dbReference>
<feature type="active site" evidence="9">
    <location>
        <position position="1204"/>
    </location>
</feature>
<comment type="cofactor">
    <cofactor evidence="9 10">
        <name>Zn(2+)</name>
        <dbReference type="ChEBI" id="CHEBI:29105"/>
    </cofactor>
    <text evidence="9 10">Binds 1 zinc ion per subunit.</text>
</comment>
<dbReference type="SUPFAM" id="SSF82895">
    <property type="entry name" value="TSP-1 type 1 repeat"/>
    <property type="match status" value="1"/>
</dbReference>
<dbReference type="SMART" id="SM00308">
    <property type="entry name" value="LH2"/>
    <property type="match status" value="1"/>
</dbReference>
<comment type="caution">
    <text evidence="8">Lacks conserved residue(s) required for the propagation of feature annotation.</text>
</comment>
<dbReference type="SUPFAM" id="SSF49723">
    <property type="entry name" value="Lipase/lipooxygenase domain (PLAT/LH2 domain)"/>
    <property type="match status" value="1"/>
</dbReference>
<name>A0AAU9VX30_9CNID</name>
<evidence type="ECO:0000256" key="12">
    <source>
        <dbReference type="SAM" id="Phobius"/>
    </source>
</evidence>
<dbReference type="GO" id="GO:0004222">
    <property type="term" value="F:metalloendopeptidase activity"/>
    <property type="evidence" value="ECO:0007669"/>
    <property type="project" value="UniProtKB-UniRule"/>
</dbReference>
<dbReference type="Proteomes" id="UP001159428">
    <property type="component" value="Unassembled WGS sequence"/>
</dbReference>
<feature type="binding site" evidence="9">
    <location>
        <position position="1203"/>
    </location>
    <ligand>
        <name>Zn(2+)</name>
        <dbReference type="ChEBI" id="CHEBI:29105"/>
        <note>catalytic</note>
    </ligand>
</feature>
<feature type="binding site" evidence="9">
    <location>
        <position position="1207"/>
    </location>
    <ligand>
        <name>Zn(2+)</name>
        <dbReference type="ChEBI" id="CHEBI:29105"/>
        <note>catalytic</note>
    </ligand>
</feature>
<protein>
    <recommendedName>
        <fullName evidence="10">Metalloendopeptidase</fullName>
        <ecNumber evidence="10">3.4.24.-</ecNumber>
    </recommendedName>
</protein>
<dbReference type="SUPFAM" id="SSF55486">
    <property type="entry name" value="Metalloproteases ('zincins'), catalytic domain"/>
    <property type="match status" value="1"/>
</dbReference>
<keyword evidence="17" id="KW-1185">Reference proteome</keyword>
<dbReference type="GO" id="GO:0008270">
    <property type="term" value="F:zinc ion binding"/>
    <property type="evidence" value="ECO:0007669"/>
    <property type="project" value="UniProtKB-UniRule"/>
</dbReference>
<dbReference type="SMART" id="SM00235">
    <property type="entry name" value="ZnMc"/>
    <property type="match status" value="1"/>
</dbReference>
<evidence type="ECO:0000256" key="3">
    <source>
        <dbReference type="ARBA" id="ARBA00022801"/>
    </source>
</evidence>
<proteinExistence type="predicted"/>
<dbReference type="SMART" id="SM00042">
    <property type="entry name" value="CUB"/>
    <property type="match status" value="2"/>
</dbReference>
<dbReference type="Pfam" id="PF01400">
    <property type="entry name" value="Astacin"/>
    <property type="match status" value="1"/>
</dbReference>